<dbReference type="OrthoDB" id="265251at2759"/>
<keyword evidence="3" id="KW-1185">Reference proteome</keyword>
<evidence type="ECO:0000256" key="1">
    <source>
        <dbReference type="SAM" id="MobiDB-lite"/>
    </source>
</evidence>
<dbReference type="RefSeq" id="XP_067755957.1">
    <property type="nucleotide sequence ID" value="XM_067899718.1"/>
</dbReference>
<name>A0A836IR32_9TRYP</name>
<sequence length="1012" mass="112924">MSSPLLPQLRQPTSAKVATPVSIAVAAAPTSAAVCKEEISSTAPRHCSAAASSMSSSSCSTLSPVCVHTPAPPSTHRPAKAVPVSAQRLGGRKTAAVFQSKLQRLLWLDQHMTIVHNESQARSRTRCIEAEERAALWWQYRREGQQPQHTEDHSFRLEELQGAQVTPTRDVAPDSWVHRVECEEEAERRAIRVTAQEGLQLLYAGQHAQELQKTVRELVRQQWDAQEVQQGAEDVRALELKLAASSYRGLRAFQPDVDDLFDIAKGNHTSASAPPPPAPPPPPALAIDYEAPCEAKIREMYDRRTLVYEEAKERLFLDWWQGAAQLRFVEESGARQPFALWGYYVSSPACMRALVTVQRWWRMLRVAPWSGHRRTSLAGRLGKLPGYYSAERCRRYLRRLGGTASPENGEHTSAANDVSAALGALVAAATSPCRYRIQLDLYIYTVVQRAHALLASQPIQDAAVAAKIRASLRPPCTQNRYPLPYNSWRHHRWALYAEAHQLSVSALECAETSHRRCVEAEEATCSHYAAAFGVILHSGWLAVSDLQSRQVALAKNERMSRLRVAHQETYEYSVLRTTAAAVYTSPSICQAALSPQRCRLVHSGGQHEARAMASAARTPVTAHLEGDQKSLHANGSAPKSPFTEEDAWAQVQRCVLVAYDALAAAREESAQPKSLQRDRETDEGDAAASLEVAVSLYRSAFDEAAAAVYQSQYTAVRGRYVARYADALEQMRELFEVGLRERAVIIAAEARDLSQICHGDPSAQHVRRFELMQREAEGRADLEGAQGRVAAALYEALFHGFLVSQWVVGARKRSERSHRAATRARQGPALALPSLSSAERLISREAVCRTRLVCDCAAVLAEIIVQRFRLRHEVRYQNWVALCRRDGAKLDSAFHMNPPVAQIGMLGAEEKDGRLAICREQQVSAGRLLVEMHALYSSKVLWSDYLFGQLKLTSEAFHMDEQLCEYLRKRLVNVRLKTGELIQMEQTARSRVKYAEAITRDLRFHLRRLRLG</sequence>
<dbReference type="KEGG" id="phet:94289795"/>
<organism evidence="2 3">
    <name type="scientific">Porcisia hertigi</name>
    <dbReference type="NCBI Taxonomy" id="2761500"/>
    <lineage>
        <taxon>Eukaryota</taxon>
        <taxon>Discoba</taxon>
        <taxon>Euglenozoa</taxon>
        <taxon>Kinetoplastea</taxon>
        <taxon>Metakinetoplastina</taxon>
        <taxon>Trypanosomatida</taxon>
        <taxon>Trypanosomatidae</taxon>
        <taxon>Leishmaniinae</taxon>
        <taxon>Porcisia</taxon>
    </lineage>
</organism>
<dbReference type="GeneID" id="94289795"/>
<evidence type="ECO:0000313" key="3">
    <source>
        <dbReference type="Proteomes" id="UP000674318"/>
    </source>
</evidence>
<comment type="caution">
    <text evidence="2">The sequence shown here is derived from an EMBL/GenBank/DDBJ whole genome shotgun (WGS) entry which is preliminary data.</text>
</comment>
<gene>
    <name evidence="2" type="ORF">JKF63_03719</name>
</gene>
<feature type="region of interest" description="Disordered" evidence="1">
    <location>
        <begin position="609"/>
        <end position="642"/>
    </location>
</feature>
<proteinExistence type="predicted"/>
<dbReference type="EMBL" id="JAFJZO010000028">
    <property type="protein sequence ID" value="KAG5500623.1"/>
    <property type="molecule type" value="Genomic_DNA"/>
</dbReference>
<dbReference type="AlphaFoldDB" id="A0A836IR32"/>
<protein>
    <submittedName>
        <fullName evidence="2">Uncharacterized protein</fullName>
    </submittedName>
</protein>
<reference evidence="2 3" key="1">
    <citation type="submission" date="2021-02" db="EMBL/GenBank/DDBJ databases">
        <title>Porcisia hertigi Genome sequencing and assembly.</title>
        <authorList>
            <person name="Almutairi H."/>
            <person name="Gatherer D."/>
        </authorList>
    </citation>
    <scope>NUCLEOTIDE SEQUENCE [LARGE SCALE GENOMIC DNA]</scope>
    <source>
        <strain evidence="2 3">C119</strain>
    </source>
</reference>
<accession>A0A836IR32</accession>
<evidence type="ECO:0000313" key="2">
    <source>
        <dbReference type="EMBL" id="KAG5500623.1"/>
    </source>
</evidence>
<dbReference type="Proteomes" id="UP000674318">
    <property type="component" value="Chromosome 28"/>
</dbReference>